<organism evidence="2 3">
    <name type="scientific">Apolygus lucorum</name>
    <name type="common">Small green plant bug</name>
    <name type="synonym">Lygocoris lucorum</name>
    <dbReference type="NCBI Taxonomy" id="248454"/>
    <lineage>
        <taxon>Eukaryota</taxon>
        <taxon>Metazoa</taxon>
        <taxon>Ecdysozoa</taxon>
        <taxon>Arthropoda</taxon>
        <taxon>Hexapoda</taxon>
        <taxon>Insecta</taxon>
        <taxon>Pterygota</taxon>
        <taxon>Neoptera</taxon>
        <taxon>Paraneoptera</taxon>
        <taxon>Hemiptera</taxon>
        <taxon>Heteroptera</taxon>
        <taxon>Panheteroptera</taxon>
        <taxon>Cimicomorpha</taxon>
        <taxon>Miridae</taxon>
        <taxon>Mirini</taxon>
        <taxon>Apolygus</taxon>
    </lineage>
</organism>
<dbReference type="AlphaFoldDB" id="A0A8S9WUU8"/>
<keyword evidence="3" id="KW-1185">Reference proteome</keyword>
<dbReference type="Proteomes" id="UP000466442">
    <property type="component" value="Unassembled WGS sequence"/>
</dbReference>
<evidence type="ECO:0000313" key="2">
    <source>
        <dbReference type="EMBL" id="KAF6200512.1"/>
    </source>
</evidence>
<reference evidence="2" key="1">
    <citation type="journal article" date="2021" name="Mol. Ecol. Resour.">
        <title>Apolygus lucorum genome provides insights into omnivorousness and mesophyll feeding.</title>
        <authorList>
            <person name="Liu Y."/>
            <person name="Liu H."/>
            <person name="Wang H."/>
            <person name="Huang T."/>
            <person name="Liu B."/>
            <person name="Yang B."/>
            <person name="Yin L."/>
            <person name="Li B."/>
            <person name="Zhang Y."/>
            <person name="Zhang S."/>
            <person name="Jiang F."/>
            <person name="Zhang X."/>
            <person name="Ren Y."/>
            <person name="Wang B."/>
            <person name="Wang S."/>
            <person name="Lu Y."/>
            <person name="Wu K."/>
            <person name="Fan W."/>
            <person name="Wang G."/>
        </authorList>
    </citation>
    <scope>NUCLEOTIDE SEQUENCE</scope>
    <source>
        <strain evidence="2">12Hb</strain>
    </source>
</reference>
<sequence length="107" mass="11873">MRIERCRSLVTANGNVSVQAFGLEEVGGKRDRGPRGSNRVSEQKSPHLKGTSNNFRMEGGTIQRATPTHVCLASSHFLRSRNASTSTYDITMRYLISPENTSMRRGC</sequence>
<feature type="region of interest" description="Disordered" evidence="1">
    <location>
        <begin position="25"/>
        <end position="58"/>
    </location>
</feature>
<name>A0A8S9WUU8_APOLU</name>
<evidence type="ECO:0000313" key="3">
    <source>
        <dbReference type="Proteomes" id="UP000466442"/>
    </source>
</evidence>
<evidence type="ECO:0000256" key="1">
    <source>
        <dbReference type="SAM" id="MobiDB-lite"/>
    </source>
</evidence>
<protein>
    <submittedName>
        <fullName evidence="2">Uncharacterized protein</fullName>
    </submittedName>
</protein>
<dbReference type="EMBL" id="WIXP02000013">
    <property type="protein sequence ID" value="KAF6200512.1"/>
    <property type="molecule type" value="Genomic_DNA"/>
</dbReference>
<comment type="caution">
    <text evidence="2">The sequence shown here is derived from an EMBL/GenBank/DDBJ whole genome shotgun (WGS) entry which is preliminary data.</text>
</comment>
<gene>
    <name evidence="2" type="ORF">GE061_004955</name>
</gene>
<proteinExistence type="predicted"/>
<accession>A0A8S9WUU8</accession>